<dbReference type="PROSITE" id="PS50190">
    <property type="entry name" value="SEC7"/>
    <property type="match status" value="1"/>
</dbReference>
<dbReference type="GO" id="GO:0032012">
    <property type="term" value="P:regulation of ARF protein signal transduction"/>
    <property type="evidence" value="ECO:0007669"/>
    <property type="project" value="InterPro"/>
</dbReference>
<evidence type="ECO:0000256" key="4">
    <source>
        <dbReference type="ARBA" id="ARBA00023136"/>
    </source>
</evidence>
<feature type="compositionally biased region" description="Low complexity" evidence="6">
    <location>
        <begin position="191"/>
        <end position="214"/>
    </location>
</feature>
<comment type="subcellular location">
    <subcellularLocation>
        <location evidence="5">Cytoplasmic vesicle</location>
        <location evidence="5">COPI-coated vesicle membrane</location>
    </subcellularLocation>
</comment>
<keyword evidence="3" id="KW-0653">Protein transport</keyword>
<dbReference type="Pfam" id="PF20252">
    <property type="entry name" value="BIG2_C"/>
    <property type="match status" value="1"/>
</dbReference>
<feature type="compositionally biased region" description="Polar residues" evidence="6">
    <location>
        <begin position="1771"/>
        <end position="1781"/>
    </location>
</feature>
<dbReference type="InterPro" id="IPR032629">
    <property type="entry name" value="DCB_dom"/>
</dbReference>
<dbReference type="InterPro" id="IPR032691">
    <property type="entry name" value="Mon2/Sec7/BIG1-like_HUS"/>
</dbReference>
<dbReference type="Pfam" id="PF09324">
    <property type="entry name" value="Sec7-like_HDS"/>
    <property type="match status" value="1"/>
</dbReference>
<feature type="region of interest" description="Disordered" evidence="6">
    <location>
        <begin position="1"/>
        <end position="240"/>
    </location>
</feature>
<feature type="compositionally biased region" description="Polar residues" evidence="6">
    <location>
        <begin position="33"/>
        <end position="46"/>
    </location>
</feature>
<dbReference type="InterPro" id="IPR035999">
    <property type="entry name" value="Sec7_dom_sf"/>
</dbReference>
<feature type="compositionally biased region" description="Polar residues" evidence="6">
    <location>
        <begin position="1267"/>
        <end position="1281"/>
    </location>
</feature>
<dbReference type="SUPFAM" id="SSF48371">
    <property type="entry name" value="ARM repeat"/>
    <property type="match status" value="1"/>
</dbReference>
<feature type="region of interest" description="Disordered" evidence="6">
    <location>
        <begin position="1743"/>
        <end position="1795"/>
    </location>
</feature>
<feature type="compositionally biased region" description="Polar residues" evidence="6">
    <location>
        <begin position="160"/>
        <end position="176"/>
    </location>
</feature>
<feature type="compositionally biased region" description="Low complexity" evidence="6">
    <location>
        <begin position="14"/>
        <end position="32"/>
    </location>
</feature>
<keyword evidence="2" id="KW-0963">Cytoplasm</keyword>
<keyword evidence="9" id="KW-1185">Reference proteome</keyword>
<dbReference type="GO" id="GO:0015031">
    <property type="term" value="P:protein transport"/>
    <property type="evidence" value="ECO:0007669"/>
    <property type="project" value="UniProtKB-KW"/>
</dbReference>
<dbReference type="GO" id="GO:0005085">
    <property type="term" value="F:guanyl-nucleotide exchange factor activity"/>
    <property type="evidence" value="ECO:0007669"/>
    <property type="project" value="InterPro"/>
</dbReference>
<feature type="region of interest" description="Disordered" evidence="6">
    <location>
        <begin position="1243"/>
        <end position="1281"/>
    </location>
</feature>
<dbReference type="Pfam" id="PF16213">
    <property type="entry name" value="DCB"/>
    <property type="match status" value="1"/>
</dbReference>
<protein>
    <recommendedName>
        <fullName evidence="7">SEC7 domain-containing protein</fullName>
    </recommendedName>
</protein>
<dbReference type="CDD" id="cd00171">
    <property type="entry name" value="Sec7"/>
    <property type="match status" value="1"/>
</dbReference>
<dbReference type="SMART" id="SM00222">
    <property type="entry name" value="Sec7"/>
    <property type="match status" value="1"/>
</dbReference>
<reference evidence="8 9" key="1">
    <citation type="submission" date="2019-09" db="EMBL/GenBank/DDBJ databases">
        <authorList>
            <person name="Brejova B."/>
        </authorList>
    </citation>
    <scope>NUCLEOTIDE SEQUENCE [LARGE SCALE GENOMIC DNA]</scope>
</reference>
<gene>
    <name evidence="8" type="ORF">SAPINGB_P005960</name>
</gene>
<keyword evidence="1" id="KW-0813">Transport</keyword>
<dbReference type="InterPro" id="IPR046455">
    <property type="entry name" value="Sec7/BIG1-like_C"/>
</dbReference>
<sequence length="2101" mass="233700">MADDSEPAAPAPAPVAAEPESTSDSSQLQTTSKPTETLENSQESTSEINEEKEVNENDNANDNSNDNEDEEPPASPIEPSSTPSTEAPPSPSVEEPNSSEPSIQEPTTEQEQEQEQTETTSTTTNSDSQQQEPEITEDGLKNDKVAPPELSGATIHIDVTSATESDPTPASASSVATDALPDTPSYPAFPAPVTSATTTSSTPSTTGATSSTTTVDDDVANENATVSPTRTGRRSRRSPSLALSLSNVTISGQTIVSSSVFIKKALSTIKAHKSTASHPALDGSVTKALSIFNDNTLPPPSVVFEPLRIVCSQSSSNDLKVVALDCIGKLFSFSYLVDMDSPLPPTPTTQDPSSGITAPPRVPIIDRAIKTVCDCFQGEYTDPRVELQIIKALMAAVLNDDLIAHGATLLRAIRQTYTIFVLSHTPTNQATAQATLSQMIGVIFDRVKSVIKNSPSSQKAAGVPENESTPQLEKTVATAPESSSIHGKLTLRQMENMGSTGELERVKEEVTSTPTDAADENDLFAKDAFLVFRTLCRLSEKTLEGDSQENRSHGMRSKLLSLHLIHTILKSHMSLFLSHEVLIRSHLKGDETFLVSVKDYICSTLARNAASINPAVFEISTEIFFLVVSNLRFQFKKEIEVFFAEIYFPIAEMKTSTYHQKQYFLSTVQKLCNDPRALVEIYLNYDCDSTSTLNIYEQLIDFLVRLAVTPVNLTALQFQQYHELKNKSIAHYMLSSSPAIAISNFQLNAGLHETLPYPIEHALKMTALESLVAVLRSLLTWSQRGIAAVSASLNQADEETQKRLRSSSQAGEDTPENDSKSILSTATGSTAVVSDDPSQFQNLKIKKNALQDAIRQFNIKPKRGIKALLDTGIIESKAPEDIARFLLTTEGLDKALIGEYLGEGDPENIAIMHAFVDLMDFTDAKFVTALRTFLQSFRLPGEAQKIDRYMLKFAERYTLNNPSIFSNADTAYVLAYSVIMLNTDAHSPQVKNRMTLDDFFRNNRGINDGQDMPKDFLTEIYNEIQQNEIKLQSEQHAALLSSDGQQNASSGGFASNLGNILAGRDLQREAYLQASREMANKTEQLFKELVSGDGKRRTAESTFYSASHIEHVKPMFEVAWMSFLAGLSGPFQQSEDPDVVKLCLEGFKLSIRIACLFDIDLARISFVSALAQFTNLQNLSEMKQKNVDAVKQLLQTALSDGNLLRSSWKEILTCISQLERFQLISSGIEAGVIPDVTNARFASRKPSSDTLNSSRSRSSNAPGFFSRHSTQTAHSAPYSANGNLTTHYGDKPFSYSPELAEELQSREVILDMDKIFTNSALLSGDAIMDFVRALTEVSGEEIASSGQSEHPRMFSLQKMVDISYYNMNRIRVEWSRLWVIMGKQFNVVGCHPNTNVVFFALDSLRQLSIRFFDLEELTHFKFQKEFLEPFAYVMEHNNNAAVKDMVLQCLQQMVLAKSDKIKSGWKTMFATFSLAAKQQYGHVVTTTYDILRRIYKERLNEVIAQDDFGNLIQCFSDLAKNQRFQKPSLHAVDLLRNTIPRILELRDEELKRNAGGELTIDFYNRYWFPVLFALHDIIMNGEDLEVRSRALNYMFDTLTEYGSGFTPEFWDSVCKKLLFPTFVVLKNRSEMARFNTQDDISVWLSTTMIQALRNMIVLLSHYFEVLSGMLDGFLELLTTCINQENDTVSRIGSSCLQQLIQQNVDKLQESHWKTIVDSIENLFNLTTASELFGDYSDIDDPVDGSKTSVNGASSIPVDSHGVEEHPPTPMSPSESSNNIASKQVRRKASWSDANHNRQKRFRKTIVKCILQLLMIDTVDEILQRQEINQIDDAINGNGNTVPSRTQSSNGEAKNTPPPALIIRKQVKVVGTEIYEKMPVSQLLRILVLLRKSFIFAHRFNGNKELRTNLWRLGFMKQLPNLLKQESLSAHVYISVLIRLYTEDRKLYNLPLAAGDATKLATPIVLENYDKQFPSKFIAAEARNYAPLDDDLDPKTIEIGTTTELKAYVEGQLIPMLSDLLAIFDRLDYNDARAIQAWTPVIVSILEGLLTFSQSDFSKVIEGMYPGILGIMNRDMSPTLRLMLQSTLKRVGKVLFKGKTKS</sequence>
<evidence type="ECO:0000313" key="9">
    <source>
        <dbReference type="Proteomes" id="UP000398389"/>
    </source>
</evidence>
<evidence type="ECO:0000256" key="1">
    <source>
        <dbReference type="ARBA" id="ARBA00022448"/>
    </source>
</evidence>
<dbReference type="GeneID" id="43584774"/>
<dbReference type="FunFam" id="1.10.220.20:FF:000002">
    <property type="entry name" value="Brefeldin A-inhibited guanine nucleotide-exchange protein 1"/>
    <property type="match status" value="1"/>
</dbReference>
<dbReference type="Gene3D" id="1.10.220.20">
    <property type="match status" value="1"/>
</dbReference>
<feature type="compositionally biased region" description="Low complexity" evidence="6">
    <location>
        <begin position="92"/>
        <end position="107"/>
    </location>
</feature>
<dbReference type="FunFam" id="1.10.1000.11:FF:000003">
    <property type="entry name" value="Brefeldin A-inhibited guanine nucleotide-exchange protein 1"/>
    <property type="match status" value="1"/>
</dbReference>
<dbReference type="InterPro" id="IPR015403">
    <property type="entry name" value="Mon2/Sec7/BIG1-like_HDS"/>
</dbReference>
<feature type="compositionally biased region" description="Low complexity" evidence="6">
    <location>
        <begin position="117"/>
        <end position="132"/>
    </location>
</feature>
<dbReference type="EMBL" id="CABVLU010000005">
    <property type="protein sequence ID" value="VVT57946.1"/>
    <property type="molecule type" value="Genomic_DNA"/>
</dbReference>
<feature type="region of interest" description="Disordered" evidence="6">
    <location>
        <begin position="797"/>
        <end position="822"/>
    </location>
</feature>
<feature type="region of interest" description="Disordered" evidence="6">
    <location>
        <begin position="455"/>
        <end position="485"/>
    </location>
</feature>
<feature type="region of interest" description="Disordered" evidence="6">
    <location>
        <begin position="1833"/>
        <end position="1857"/>
    </location>
</feature>
<dbReference type="GO" id="GO:0030663">
    <property type="term" value="C:COPI-coated vesicle membrane"/>
    <property type="evidence" value="ECO:0007669"/>
    <property type="project" value="UniProtKB-SubCell"/>
</dbReference>
<evidence type="ECO:0000256" key="6">
    <source>
        <dbReference type="SAM" id="MobiDB-lite"/>
    </source>
</evidence>
<dbReference type="Gene3D" id="1.10.1000.11">
    <property type="entry name" value="Arf Nucleotide-binding Site Opener,domain 2"/>
    <property type="match status" value="1"/>
</dbReference>
<evidence type="ECO:0000256" key="3">
    <source>
        <dbReference type="ARBA" id="ARBA00022927"/>
    </source>
</evidence>
<feature type="compositionally biased region" description="Polar residues" evidence="6">
    <location>
        <begin position="1836"/>
        <end position="1852"/>
    </location>
</feature>
<dbReference type="Pfam" id="PF01369">
    <property type="entry name" value="Sec7"/>
    <property type="match status" value="1"/>
</dbReference>
<dbReference type="PANTHER" id="PTHR10663">
    <property type="entry name" value="GUANYL-NUCLEOTIDE EXCHANGE FACTOR"/>
    <property type="match status" value="1"/>
</dbReference>
<dbReference type="Pfam" id="PF12783">
    <property type="entry name" value="Sec7-like_HUS"/>
    <property type="match status" value="1"/>
</dbReference>
<proteinExistence type="predicted"/>
<dbReference type="Proteomes" id="UP000398389">
    <property type="component" value="Unassembled WGS sequence"/>
</dbReference>
<evidence type="ECO:0000256" key="2">
    <source>
        <dbReference type="ARBA" id="ARBA00022490"/>
    </source>
</evidence>
<evidence type="ECO:0000256" key="5">
    <source>
        <dbReference type="ARBA" id="ARBA00060451"/>
    </source>
</evidence>
<keyword evidence="4" id="KW-0472">Membrane</keyword>
<name>A0A5E8C9P4_9ASCO</name>
<dbReference type="OrthoDB" id="18431at2759"/>
<dbReference type="SUPFAM" id="SSF48425">
    <property type="entry name" value="Sec7 domain"/>
    <property type="match status" value="1"/>
</dbReference>
<dbReference type="PANTHER" id="PTHR10663:SF375">
    <property type="entry name" value="LD29171P"/>
    <property type="match status" value="1"/>
</dbReference>
<dbReference type="InterPro" id="IPR016024">
    <property type="entry name" value="ARM-type_fold"/>
</dbReference>
<evidence type="ECO:0000259" key="7">
    <source>
        <dbReference type="PROSITE" id="PS50190"/>
    </source>
</evidence>
<dbReference type="RefSeq" id="XP_031856565.1">
    <property type="nucleotide sequence ID" value="XM_032000674.1"/>
</dbReference>
<dbReference type="InterPro" id="IPR000904">
    <property type="entry name" value="Sec7_dom"/>
</dbReference>
<evidence type="ECO:0000313" key="8">
    <source>
        <dbReference type="EMBL" id="VVT57946.1"/>
    </source>
</evidence>
<organism evidence="8 9">
    <name type="scientific">Magnusiomyces paraingens</name>
    <dbReference type="NCBI Taxonomy" id="2606893"/>
    <lineage>
        <taxon>Eukaryota</taxon>
        <taxon>Fungi</taxon>
        <taxon>Dikarya</taxon>
        <taxon>Ascomycota</taxon>
        <taxon>Saccharomycotina</taxon>
        <taxon>Dipodascomycetes</taxon>
        <taxon>Dipodascales</taxon>
        <taxon>Dipodascaceae</taxon>
        <taxon>Magnusiomyces</taxon>
    </lineage>
</organism>
<dbReference type="InterPro" id="IPR023394">
    <property type="entry name" value="Sec7_C_sf"/>
</dbReference>
<feature type="domain" description="SEC7" evidence="7">
    <location>
        <begin position="839"/>
        <end position="1027"/>
    </location>
</feature>
<accession>A0A5E8C9P4</accession>